<evidence type="ECO:0000313" key="2">
    <source>
        <dbReference type="Proteomes" id="UP000678276"/>
    </source>
</evidence>
<evidence type="ECO:0000313" key="1">
    <source>
        <dbReference type="EMBL" id="MBP0614967.1"/>
    </source>
</evidence>
<accession>A0ABS4BDY6</accession>
<name>A0ABS4BDY6_9HYPH</name>
<comment type="caution">
    <text evidence="1">The sequence shown here is derived from an EMBL/GenBank/DDBJ whole genome shotgun (WGS) entry which is preliminary data.</text>
</comment>
<dbReference type="Proteomes" id="UP000678276">
    <property type="component" value="Unassembled WGS sequence"/>
</dbReference>
<gene>
    <name evidence="1" type="ORF">J6595_05170</name>
</gene>
<dbReference type="EMBL" id="JAGJCF010000002">
    <property type="protein sequence ID" value="MBP0614967.1"/>
    <property type="molecule type" value="Genomic_DNA"/>
</dbReference>
<reference evidence="1 2" key="1">
    <citation type="submission" date="2021-04" db="EMBL/GenBank/DDBJ databases">
        <title>Whole genome sequence of Jiella sp. KSK16Y-1.</title>
        <authorList>
            <person name="Tuo L."/>
        </authorList>
    </citation>
    <scope>NUCLEOTIDE SEQUENCE [LARGE SCALE GENOMIC DNA]</scope>
    <source>
        <strain evidence="1 2">KSK16Y-1</strain>
    </source>
</reference>
<organism evidence="1 2">
    <name type="scientific">Jiella mangrovi</name>
    <dbReference type="NCBI Taxonomy" id="2821407"/>
    <lineage>
        <taxon>Bacteria</taxon>
        <taxon>Pseudomonadati</taxon>
        <taxon>Pseudomonadota</taxon>
        <taxon>Alphaproteobacteria</taxon>
        <taxon>Hyphomicrobiales</taxon>
        <taxon>Aurantimonadaceae</taxon>
        <taxon>Jiella</taxon>
    </lineage>
</organism>
<dbReference type="Pfam" id="PF13704">
    <property type="entry name" value="Glyco_tranf_2_4"/>
    <property type="match status" value="1"/>
</dbReference>
<proteinExistence type="predicted"/>
<sequence length="297" mass="33193">MVKSAERTLTPDGVVLLCVERNAAKLLPSFLSHYRALGIARFGFVDDGSDDGSLEFLKAQDDVDVFLSSADFRRSAGGLIWRDMLLRHYGRGRWYVSVDSDEYLIYPGFENRSLINFIADLEARNLKRCHAPMIDIYPDGPIGSVSSDVTQMPYDTSPLFDGAGYEIAEEHLGTAVRGGPRRRLFGTDMRLSKFPLLYGDRWTRFSGGTHHGPLPLWRNHAPVTALLLHHKYPAGAVEDFKSVIDRGMHAGGAKFYKAIVGSEDFGPETDFRHAGSIRFEGSMDLVQRGFMQDIRSV</sequence>
<keyword evidence="2" id="KW-1185">Reference proteome</keyword>
<protein>
    <submittedName>
        <fullName evidence="1">Glycosyltransferase family 2 protein</fullName>
    </submittedName>
</protein>